<accession>A0A1Y1QP30</accession>
<dbReference type="EMBL" id="MTEJ01000120">
    <property type="protein sequence ID" value="OQX10189.1"/>
    <property type="molecule type" value="Genomic_DNA"/>
</dbReference>
<name>A0A1Y1QP30_9GAMM</name>
<organism evidence="7 8">
    <name type="scientific">Thiothrix lacustris</name>
    <dbReference type="NCBI Taxonomy" id="525917"/>
    <lineage>
        <taxon>Bacteria</taxon>
        <taxon>Pseudomonadati</taxon>
        <taxon>Pseudomonadota</taxon>
        <taxon>Gammaproteobacteria</taxon>
        <taxon>Thiotrichales</taxon>
        <taxon>Thiotrichaceae</taxon>
        <taxon>Thiothrix</taxon>
    </lineage>
</organism>
<evidence type="ECO:0000256" key="4">
    <source>
        <dbReference type="ARBA" id="ARBA00022989"/>
    </source>
</evidence>
<feature type="transmembrane region" description="Helical" evidence="6">
    <location>
        <begin position="293"/>
        <end position="314"/>
    </location>
</feature>
<evidence type="ECO:0000256" key="3">
    <source>
        <dbReference type="ARBA" id="ARBA00022692"/>
    </source>
</evidence>
<dbReference type="Proteomes" id="UP000192491">
    <property type="component" value="Unassembled WGS sequence"/>
</dbReference>
<dbReference type="InterPro" id="IPR050833">
    <property type="entry name" value="Poly_Biosynth_Transport"/>
</dbReference>
<evidence type="ECO:0000256" key="5">
    <source>
        <dbReference type="ARBA" id="ARBA00023136"/>
    </source>
</evidence>
<feature type="transmembrane region" description="Helical" evidence="6">
    <location>
        <begin position="153"/>
        <end position="175"/>
    </location>
</feature>
<comment type="caution">
    <text evidence="7">The sequence shown here is derived from an EMBL/GenBank/DDBJ whole genome shotgun (WGS) entry which is preliminary data.</text>
</comment>
<keyword evidence="5 6" id="KW-0472">Membrane</keyword>
<feature type="transmembrane region" description="Helical" evidence="6">
    <location>
        <begin position="123"/>
        <end position="141"/>
    </location>
</feature>
<dbReference type="GO" id="GO:0005886">
    <property type="term" value="C:plasma membrane"/>
    <property type="evidence" value="ECO:0007669"/>
    <property type="project" value="UniProtKB-SubCell"/>
</dbReference>
<evidence type="ECO:0000256" key="2">
    <source>
        <dbReference type="ARBA" id="ARBA00022475"/>
    </source>
</evidence>
<sequence>MAKRNSYASSTLIRLLAIGLNAVGALLLLPFVLNALGATEFGIWAMATSITGYLMLLDFGIALACTRYLSVHSEDKQQWRRTFSSAFLLSLGLAAVLGGIAVAVQLLLYSGVLPAAYQPLPDVMTLLLVEVALSIPLRLYQSILRAEVRYVEIGLFEIVRIGLRLVGIPLLLWAGGGLMTILVYASVINVLFFALMLGSVYWRERRTYVAWQAWDGQHLRELLRFSQYAAVAQVAEFFKYRTDNVLVGGLLGVSAVAPYAIMVVIIDMLTQILMRFQSYWDTIIMRHAGEQRLASALDTTLTSLQIGVSLALLATFNTWLLGAQFLRLWVGDTYAGLSISLTLFTLILPGLAVQLATSPYFNALGRQRSNAMLALLEIILKLGLLLPMIKAFDADGVIFAGVIAAMVTAVLRLWIMADTVRCKFGHLARVIIGKLWPVIGLLGVLWGLRWVLDTVGTPPLLTLATILCVQVLGLLFLIKKSMNTHHRVVSAICPRPHSGG</sequence>
<feature type="transmembrane region" description="Helical" evidence="6">
    <location>
        <begin position="334"/>
        <end position="357"/>
    </location>
</feature>
<evidence type="ECO:0000256" key="1">
    <source>
        <dbReference type="ARBA" id="ARBA00004651"/>
    </source>
</evidence>
<keyword evidence="2" id="KW-1003">Cell membrane</keyword>
<dbReference type="AlphaFoldDB" id="A0A1Y1QP30"/>
<evidence type="ECO:0000256" key="6">
    <source>
        <dbReference type="SAM" id="Phobius"/>
    </source>
</evidence>
<reference evidence="7 8" key="1">
    <citation type="submission" date="2017-01" db="EMBL/GenBank/DDBJ databases">
        <title>Novel large sulfur bacteria in the metagenomes of groundwater-fed chemosynthetic microbial mats in the Lake Huron basin.</title>
        <authorList>
            <person name="Sharrar A.M."/>
            <person name="Flood B.E."/>
            <person name="Bailey J.V."/>
            <person name="Jones D.S."/>
            <person name="Biddanda B."/>
            <person name="Ruberg S.A."/>
            <person name="Marcus D.N."/>
            <person name="Dick G.J."/>
        </authorList>
    </citation>
    <scope>NUCLEOTIDE SEQUENCE [LARGE SCALE GENOMIC DNA]</scope>
    <source>
        <strain evidence="7">A8</strain>
    </source>
</reference>
<dbReference type="PANTHER" id="PTHR30250">
    <property type="entry name" value="PST FAMILY PREDICTED COLANIC ACID TRANSPORTER"/>
    <property type="match status" value="1"/>
</dbReference>
<feature type="transmembrane region" description="Helical" evidence="6">
    <location>
        <begin position="427"/>
        <end position="448"/>
    </location>
</feature>
<evidence type="ECO:0000313" key="8">
    <source>
        <dbReference type="Proteomes" id="UP000192491"/>
    </source>
</evidence>
<feature type="transmembrane region" description="Helical" evidence="6">
    <location>
        <begin position="396"/>
        <end position="415"/>
    </location>
</feature>
<gene>
    <name evidence="7" type="ORF">BWK73_20975</name>
</gene>
<feature type="transmembrane region" description="Helical" evidence="6">
    <location>
        <begin position="12"/>
        <end position="35"/>
    </location>
</feature>
<keyword evidence="4 6" id="KW-1133">Transmembrane helix</keyword>
<feature type="transmembrane region" description="Helical" evidence="6">
    <location>
        <begin position="460"/>
        <end position="478"/>
    </location>
</feature>
<keyword evidence="3 6" id="KW-0812">Transmembrane</keyword>
<feature type="transmembrane region" description="Helical" evidence="6">
    <location>
        <begin position="246"/>
        <end position="273"/>
    </location>
</feature>
<dbReference type="Pfam" id="PF13440">
    <property type="entry name" value="Polysacc_synt_3"/>
    <property type="match status" value="1"/>
</dbReference>
<feature type="transmembrane region" description="Helical" evidence="6">
    <location>
        <begin position="181"/>
        <end position="202"/>
    </location>
</feature>
<protein>
    <submittedName>
        <fullName evidence="7">Uncharacterized protein</fullName>
    </submittedName>
</protein>
<proteinExistence type="predicted"/>
<feature type="transmembrane region" description="Helical" evidence="6">
    <location>
        <begin position="41"/>
        <end position="65"/>
    </location>
</feature>
<feature type="transmembrane region" description="Helical" evidence="6">
    <location>
        <begin position="86"/>
        <end position="111"/>
    </location>
</feature>
<dbReference type="STRING" id="1123401.GCA_000621325_02031"/>
<dbReference type="PANTHER" id="PTHR30250:SF26">
    <property type="entry name" value="PSMA PROTEIN"/>
    <property type="match status" value="1"/>
</dbReference>
<evidence type="ECO:0000313" key="7">
    <source>
        <dbReference type="EMBL" id="OQX10189.1"/>
    </source>
</evidence>
<comment type="subcellular location">
    <subcellularLocation>
        <location evidence="1">Cell membrane</location>
        <topology evidence="1">Multi-pass membrane protein</topology>
    </subcellularLocation>
</comment>